<gene>
    <name evidence="1" type="ORF">ACFOWE_02645</name>
</gene>
<protein>
    <submittedName>
        <fullName evidence="1">DUF5987 family protein</fullName>
    </submittedName>
</protein>
<keyword evidence="2" id="KW-1185">Reference proteome</keyword>
<dbReference type="InterPro" id="IPR046029">
    <property type="entry name" value="DUF5987"/>
</dbReference>
<comment type="caution">
    <text evidence="1">The sequence shown here is derived from an EMBL/GenBank/DDBJ whole genome shotgun (WGS) entry which is preliminary data.</text>
</comment>
<proteinExistence type="predicted"/>
<dbReference type="Proteomes" id="UP001595850">
    <property type="component" value="Unassembled WGS sequence"/>
</dbReference>
<accession>A0ABV8I2L0</accession>
<dbReference type="RefSeq" id="WP_377285126.1">
    <property type="nucleotide sequence ID" value="NZ_JBHSBM010000008.1"/>
</dbReference>
<evidence type="ECO:0000313" key="1">
    <source>
        <dbReference type="EMBL" id="MFC4057174.1"/>
    </source>
</evidence>
<reference evidence="2" key="1">
    <citation type="journal article" date="2019" name="Int. J. Syst. Evol. Microbiol.">
        <title>The Global Catalogue of Microorganisms (GCM) 10K type strain sequencing project: providing services to taxonomists for standard genome sequencing and annotation.</title>
        <authorList>
            <consortium name="The Broad Institute Genomics Platform"/>
            <consortium name="The Broad Institute Genome Sequencing Center for Infectious Disease"/>
            <person name="Wu L."/>
            <person name="Ma J."/>
        </authorList>
    </citation>
    <scope>NUCLEOTIDE SEQUENCE [LARGE SCALE GENOMIC DNA]</scope>
    <source>
        <strain evidence="2">TBRC 4489</strain>
    </source>
</reference>
<dbReference type="Pfam" id="PF19449">
    <property type="entry name" value="DUF5987"/>
    <property type="match status" value="1"/>
</dbReference>
<dbReference type="EMBL" id="JBHSBM010000008">
    <property type="protein sequence ID" value="MFC4057174.1"/>
    <property type="molecule type" value="Genomic_DNA"/>
</dbReference>
<evidence type="ECO:0000313" key="2">
    <source>
        <dbReference type="Proteomes" id="UP001595850"/>
    </source>
</evidence>
<name>A0ABV8I2L0_9ACTN</name>
<sequence>MRSPAPDEHQTRTTTLEAFADTILPGEKRFPGDRAVAGVSPGGGAVAAGAVELLEWDATGVTGGLDDFARLLNEHARTYAAEKGRSAEEPAFVALSFDERTDLVRRLTSPGHPEKAMWVSLALFSYMAYDSAAHLDTAEALAAGHPGLTAMGIAKPDTDGLWRFRKFSYGRALATPHPNTTPSGSPA</sequence>
<organism evidence="1 2">
    <name type="scientific">Planomonospora corallina</name>
    <dbReference type="NCBI Taxonomy" id="1806052"/>
    <lineage>
        <taxon>Bacteria</taxon>
        <taxon>Bacillati</taxon>
        <taxon>Actinomycetota</taxon>
        <taxon>Actinomycetes</taxon>
        <taxon>Streptosporangiales</taxon>
        <taxon>Streptosporangiaceae</taxon>
        <taxon>Planomonospora</taxon>
    </lineage>
</organism>